<evidence type="ECO:0000313" key="1">
    <source>
        <dbReference type="EMBL" id="VVW27877.1"/>
    </source>
</evidence>
<reference evidence="1" key="1">
    <citation type="submission" date="2019-09" db="EMBL/GenBank/DDBJ databases">
        <authorList>
            <person name="Zhang L."/>
        </authorList>
    </citation>
    <scope>NUCLEOTIDE SEQUENCE</scope>
</reference>
<dbReference type="AlphaFoldDB" id="A0A5K1CNJ4"/>
<dbReference type="EMBL" id="LR721782">
    <property type="protein sequence ID" value="VVW27877.1"/>
    <property type="molecule type" value="Genomic_DNA"/>
</dbReference>
<organism evidence="1">
    <name type="scientific">Nymphaea colorata</name>
    <name type="common">pocket water lily</name>
    <dbReference type="NCBI Taxonomy" id="210225"/>
    <lineage>
        <taxon>Eukaryota</taxon>
        <taxon>Viridiplantae</taxon>
        <taxon>Streptophyta</taxon>
        <taxon>Embryophyta</taxon>
        <taxon>Tracheophyta</taxon>
        <taxon>Spermatophyta</taxon>
        <taxon>Magnoliopsida</taxon>
        <taxon>Nymphaeales</taxon>
        <taxon>Nymphaeaceae</taxon>
        <taxon>Nymphaea</taxon>
    </lineage>
</organism>
<gene>
    <name evidence="1" type="ORF">NYM_LOCUS16816</name>
</gene>
<proteinExistence type="predicted"/>
<protein>
    <submittedName>
        <fullName evidence="1">Uncharacterized protein</fullName>
    </submittedName>
</protein>
<accession>A0A5K1CNJ4</accession>
<name>A0A5K1CNJ4_9MAGN</name>
<sequence length="19" mass="2274">MQSVEVLRERYLTDPRLPA</sequence>